<evidence type="ECO:0000313" key="1">
    <source>
        <dbReference type="EMBL" id="KAK3069781.1"/>
    </source>
</evidence>
<feature type="non-terminal residue" evidence="1">
    <location>
        <position position="328"/>
    </location>
</feature>
<sequence length="328" mass="35626">MKLLAATLLAATVQAAVLPGPISAAVDSHHKRQIVGTLTGLLGKGGKVPDVPGAAPRRAVLQTESTIPGAKRVKMRYGPYNVIGMTKQSVKGEAGALWNYPDVQVEKPAPDFTIFGLQAGLEYPNGTNANIDSGMWLHHMVHFTVGPGREDATCFQNRGSLPHFDIGSNTMNSERSFSSGNERTRMNLQETGMSNVGYHVTSQDKFAMIVDLMNMNMADTTVYLTMTYDYVDSQPAGWSDVKPVWFDANQCGTSEVEAPQESGTFYIASKPWKPNFSGDILAMAGHLHDGGSSVEVMVNNQPICNSDAMYGEKPEYVYTMGNMNMDMP</sequence>
<keyword evidence="2" id="KW-1185">Reference proteome</keyword>
<organism evidence="1 2">
    <name type="scientific">Coniosporium uncinatum</name>
    <dbReference type="NCBI Taxonomy" id="93489"/>
    <lineage>
        <taxon>Eukaryota</taxon>
        <taxon>Fungi</taxon>
        <taxon>Dikarya</taxon>
        <taxon>Ascomycota</taxon>
        <taxon>Pezizomycotina</taxon>
        <taxon>Dothideomycetes</taxon>
        <taxon>Dothideomycetes incertae sedis</taxon>
        <taxon>Coniosporium</taxon>
    </lineage>
</organism>
<dbReference type="EMBL" id="JAWDJW010005059">
    <property type="protein sequence ID" value="KAK3069781.1"/>
    <property type="molecule type" value="Genomic_DNA"/>
</dbReference>
<name>A0ACC3DG54_9PEZI</name>
<dbReference type="Proteomes" id="UP001186974">
    <property type="component" value="Unassembled WGS sequence"/>
</dbReference>
<gene>
    <name evidence="1" type="ORF">LTS18_000236</name>
</gene>
<evidence type="ECO:0000313" key="2">
    <source>
        <dbReference type="Proteomes" id="UP001186974"/>
    </source>
</evidence>
<proteinExistence type="predicted"/>
<comment type="caution">
    <text evidence="1">The sequence shown here is derived from an EMBL/GenBank/DDBJ whole genome shotgun (WGS) entry which is preliminary data.</text>
</comment>
<accession>A0ACC3DG54</accession>
<reference evidence="1" key="1">
    <citation type="submission" date="2024-09" db="EMBL/GenBank/DDBJ databases">
        <title>Black Yeasts Isolated from many extreme environments.</title>
        <authorList>
            <person name="Coleine C."/>
            <person name="Stajich J.E."/>
            <person name="Selbmann L."/>
        </authorList>
    </citation>
    <scope>NUCLEOTIDE SEQUENCE</scope>
    <source>
        <strain evidence="1">CCFEE 5737</strain>
    </source>
</reference>
<protein>
    <submittedName>
        <fullName evidence="1">Uncharacterized protein</fullName>
    </submittedName>
</protein>